<keyword evidence="2" id="KW-1185">Reference proteome</keyword>
<dbReference type="AlphaFoldDB" id="A0A5N6XH37"/>
<gene>
    <name evidence="1" type="ORF">BDV39DRAFT_201080</name>
</gene>
<sequence>MTQDRGAQDAKAIFADELRPIRPTDDQWWAAKFNDKEFYFDSGFVIRAVAETGEDVHFWSIMYHQKCNDVIIHCDLTQTVLLVTKFSEDEKKHMHATRFIDLGQNVEDFLPLGSFKVTETSKGAKWEAAGREFLSEPPHWYIRGEHAGVKTDLHLFNPSDGFFHLGLFENWKPDGSAGYQTHLRAEGTIEYEGRKLRIKGWAVHENLGFRGTTMGIPNRIGYMGDQGLYWAHGFSDEFSWYILSGHAERNATGMVVIDGKTIHATGQSNVWVETIKEWIDPESNQLVPCKWRTYLRAPEGLLETYCHSYSRTYYTWNRLGGVIVVYHLVGEAEATFTHADGRVLKAPKQLFFTEFMRTLTRRNKLIN</sequence>
<accession>A0A5N6XH37</accession>
<dbReference type="Proteomes" id="UP000325945">
    <property type="component" value="Unassembled WGS sequence"/>
</dbReference>
<proteinExistence type="predicted"/>
<evidence type="ECO:0000313" key="1">
    <source>
        <dbReference type="EMBL" id="KAE8331429.1"/>
    </source>
</evidence>
<name>A0A5N6XH37_9EURO</name>
<evidence type="ECO:0000313" key="2">
    <source>
        <dbReference type="Proteomes" id="UP000325945"/>
    </source>
</evidence>
<reference evidence="2" key="1">
    <citation type="submission" date="2019-04" db="EMBL/GenBank/DDBJ databases">
        <title>Friends and foes A comparative genomics studyof 23 Aspergillus species from section Flavi.</title>
        <authorList>
            <consortium name="DOE Joint Genome Institute"/>
            <person name="Kjaerbolling I."/>
            <person name="Vesth T."/>
            <person name="Frisvad J.C."/>
            <person name="Nybo J.L."/>
            <person name="Theobald S."/>
            <person name="Kildgaard S."/>
            <person name="Isbrandt T."/>
            <person name="Kuo A."/>
            <person name="Sato A."/>
            <person name="Lyhne E.K."/>
            <person name="Kogle M.E."/>
            <person name="Wiebenga A."/>
            <person name="Kun R.S."/>
            <person name="Lubbers R.J."/>
            <person name="Makela M.R."/>
            <person name="Barry K."/>
            <person name="Chovatia M."/>
            <person name="Clum A."/>
            <person name="Daum C."/>
            <person name="Haridas S."/>
            <person name="He G."/>
            <person name="LaButti K."/>
            <person name="Lipzen A."/>
            <person name="Mondo S."/>
            <person name="Riley R."/>
            <person name="Salamov A."/>
            <person name="Simmons B.A."/>
            <person name="Magnuson J.K."/>
            <person name="Henrissat B."/>
            <person name="Mortensen U.H."/>
            <person name="Larsen T.O."/>
            <person name="Devries R.P."/>
            <person name="Grigoriev I.V."/>
            <person name="Machida M."/>
            <person name="Baker S.E."/>
            <person name="Andersen M.R."/>
        </authorList>
    </citation>
    <scope>NUCLEOTIDE SEQUENCE [LARGE SCALE GENOMIC DNA]</scope>
    <source>
        <strain evidence="2">CBS 130017</strain>
    </source>
</reference>
<organism evidence="1 2">
    <name type="scientific">Aspergillus sergii</name>
    <dbReference type="NCBI Taxonomy" id="1034303"/>
    <lineage>
        <taxon>Eukaryota</taxon>
        <taxon>Fungi</taxon>
        <taxon>Dikarya</taxon>
        <taxon>Ascomycota</taxon>
        <taxon>Pezizomycotina</taxon>
        <taxon>Eurotiomycetes</taxon>
        <taxon>Eurotiomycetidae</taxon>
        <taxon>Eurotiales</taxon>
        <taxon>Aspergillaceae</taxon>
        <taxon>Aspergillus</taxon>
        <taxon>Aspergillus subgen. Circumdati</taxon>
    </lineage>
</organism>
<protein>
    <submittedName>
        <fullName evidence="1">Uncharacterized protein</fullName>
    </submittedName>
</protein>
<dbReference type="EMBL" id="ML741769">
    <property type="protein sequence ID" value="KAE8331429.1"/>
    <property type="molecule type" value="Genomic_DNA"/>
</dbReference>